<dbReference type="Pfam" id="PF00651">
    <property type="entry name" value="BTB"/>
    <property type="match status" value="1"/>
</dbReference>
<accession>A0A8H6SJM0</accession>
<gene>
    <name evidence="2" type="ORF">HMN09_00993100</name>
</gene>
<dbReference type="PROSITE" id="PS50097">
    <property type="entry name" value="BTB"/>
    <property type="match status" value="1"/>
</dbReference>
<protein>
    <submittedName>
        <fullName evidence="2">BTB domain-containing protein</fullName>
    </submittedName>
</protein>
<organism evidence="2 3">
    <name type="scientific">Mycena chlorophos</name>
    <name type="common">Agaric fungus</name>
    <name type="synonym">Agaricus chlorophos</name>
    <dbReference type="NCBI Taxonomy" id="658473"/>
    <lineage>
        <taxon>Eukaryota</taxon>
        <taxon>Fungi</taxon>
        <taxon>Dikarya</taxon>
        <taxon>Basidiomycota</taxon>
        <taxon>Agaricomycotina</taxon>
        <taxon>Agaricomycetes</taxon>
        <taxon>Agaricomycetidae</taxon>
        <taxon>Agaricales</taxon>
        <taxon>Marasmiineae</taxon>
        <taxon>Mycenaceae</taxon>
        <taxon>Mycena</taxon>
    </lineage>
</organism>
<dbReference type="EMBL" id="JACAZE010000014">
    <property type="protein sequence ID" value="KAF7299861.1"/>
    <property type="molecule type" value="Genomic_DNA"/>
</dbReference>
<dbReference type="InterPro" id="IPR011333">
    <property type="entry name" value="SKP1/BTB/POZ_sf"/>
</dbReference>
<evidence type="ECO:0000313" key="2">
    <source>
        <dbReference type="EMBL" id="KAF7299861.1"/>
    </source>
</evidence>
<keyword evidence="3" id="KW-1185">Reference proteome</keyword>
<dbReference type="Gene3D" id="3.30.710.10">
    <property type="entry name" value="Potassium Channel Kv1.1, Chain A"/>
    <property type="match status" value="1"/>
</dbReference>
<evidence type="ECO:0000313" key="3">
    <source>
        <dbReference type="Proteomes" id="UP000613580"/>
    </source>
</evidence>
<dbReference type="Proteomes" id="UP000613580">
    <property type="component" value="Unassembled WGS sequence"/>
</dbReference>
<dbReference type="SUPFAM" id="SSF54695">
    <property type="entry name" value="POZ domain"/>
    <property type="match status" value="1"/>
</dbReference>
<proteinExistence type="predicted"/>
<sequence length="349" mass="39702">MTRTASTSSKNQMQYLISRFKVMMHEQGQPVEDADYFYEDGDCIFQVEGVLFKLHKIMLSRESNSMFREMFKHARAKPECDDVIEVIPLDDTVEEMRALCWILYALPTETHELLTSEEATSEQDIQKLMRVLQLTDKYNLGSFGQWAWILLSAKPATIPAFLEHCSAEDLEYAFRLADRCRENAPGLADLVESAWIRRIESGEHAHARALTVAESVGWLGRSFQGRIYLDLRKQLCHGAFVASLQHGLSHFGLSEAQLQRLLLGHAMLTNMMRVPGTHRPNVLVDCPHRGGCRSTWESLGWDQRDPLAFEAVARERAKSFPCIAAHLKTLEYPTKENIADFFLGPVVAE</sequence>
<dbReference type="AlphaFoldDB" id="A0A8H6SJM0"/>
<evidence type="ECO:0000259" key="1">
    <source>
        <dbReference type="PROSITE" id="PS50097"/>
    </source>
</evidence>
<dbReference type="OrthoDB" id="2886395at2759"/>
<feature type="domain" description="BTB" evidence="1">
    <location>
        <begin position="41"/>
        <end position="112"/>
    </location>
</feature>
<reference evidence="2" key="1">
    <citation type="submission" date="2020-05" db="EMBL/GenBank/DDBJ databases">
        <title>Mycena genomes resolve the evolution of fungal bioluminescence.</title>
        <authorList>
            <person name="Tsai I.J."/>
        </authorList>
    </citation>
    <scope>NUCLEOTIDE SEQUENCE</scope>
    <source>
        <strain evidence="2">110903Hualien_Pintung</strain>
    </source>
</reference>
<dbReference type="InterPro" id="IPR000210">
    <property type="entry name" value="BTB/POZ_dom"/>
</dbReference>
<comment type="caution">
    <text evidence="2">The sequence shown here is derived from an EMBL/GenBank/DDBJ whole genome shotgun (WGS) entry which is preliminary data.</text>
</comment>
<name>A0A8H6SJM0_MYCCL</name>